<dbReference type="EMBL" id="PEBQ01000211">
    <property type="protein sequence ID" value="PHY92663.1"/>
    <property type="molecule type" value="Genomic_DNA"/>
</dbReference>
<accession>A0A2G4R7W4</accession>
<dbReference type="RefSeq" id="WP_099542333.1">
    <property type="nucleotide sequence ID" value="NZ_PEBQ01000211.1"/>
</dbReference>
<protein>
    <submittedName>
        <fullName evidence="1">Uncharacterized protein</fullName>
    </submittedName>
</protein>
<dbReference type="Proteomes" id="UP000228751">
    <property type="component" value="Unassembled WGS sequence"/>
</dbReference>
<dbReference type="InterPro" id="IPR056982">
    <property type="entry name" value="Phage_ProQ_C-like"/>
</dbReference>
<dbReference type="AlphaFoldDB" id="A0A2G4R7W4"/>
<proteinExistence type="predicted"/>
<organism evidence="1 2">
    <name type="scientific">Acetobacter pomorum</name>
    <dbReference type="NCBI Taxonomy" id="65959"/>
    <lineage>
        <taxon>Bacteria</taxon>
        <taxon>Pseudomonadati</taxon>
        <taxon>Pseudomonadota</taxon>
        <taxon>Alphaproteobacteria</taxon>
        <taxon>Acetobacterales</taxon>
        <taxon>Acetobacteraceae</taxon>
        <taxon>Acetobacter</taxon>
    </lineage>
</organism>
<gene>
    <name evidence="1" type="ORF">CSR02_15785</name>
</gene>
<sequence length="123" mass="14124">MVSQEFLHSLKKGDKVFVVQRDRFNSGYKETYMPVASKGKKWLTLMNERYPVRFSMSDGKEEKVCGHPFIIFESKEAWDSHHRRSKKWSDIKLAISNTAIAGSPPPSSFSDDDLDNLLKKLNG</sequence>
<dbReference type="Pfam" id="PF24203">
    <property type="entry name" value="Phage_ProQ_C_like"/>
    <property type="match status" value="1"/>
</dbReference>
<reference evidence="1 2" key="1">
    <citation type="submission" date="2017-10" db="EMBL/GenBank/DDBJ databases">
        <title>Genomic analysis of the genus Acetobacter.</title>
        <authorList>
            <person name="Kim K.H."/>
            <person name="Chun B.H."/>
            <person name="Son A.R."/>
            <person name="Jeon C.O."/>
        </authorList>
    </citation>
    <scope>NUCLEOTIDE SEQUENCE [LARGE SCALE GENOMIC DNA]</scope>
    <source>
        <strain evidence="1 2">LHT 2458</strain>
    </source>
</reference>
<keyword evidence="2" id="KW-1185">Reference proteome</keyword>
<evidence type="ECO:0000313" key="1">
    <source>
        <dbReference type="EMBL" id="PHY92663.1"/>
    </source>
</evidence>
<name>A0A2G4R7W4_9PROT</name>
<evidence type="ECO:0000313" key="2">
    <source>
        <dbReference type="Proteomes" id="UP000228751"/>
    </source>
</evidence>
<comment type="caution">
    <text evidence="1">The sequence shown here is derived from an EMBL/GenBank/DDBJ whole genome shotgun (WGS) entry which is preliminary data.</text>
</comment>